<protein>
    <submittedName>
        <fullName evidence="1">Uncharacterized protein</fullName>
    </submittedName>
</protein>
<sequence length="198" mass="22599">MRKPNLCRRRREPELAQSFDTLPRSTNLNLLICHCKLMVAAINVNWFVNMRSVDCRIGRWSTRAEKVSRLESPPGGKDIREYYTVIASQVARWLYSLNAFFLCGDLANLCNRNIYLPNRHKLEQQYASTPSSYRNEPSSHCQSQSFGANHPSSRLHSVAGLHFSPVCVSLPSGRDLDSGPIAVLEQWILMFILHECYA</sequence>
<evidence type="ECO:0000313" key="2">
    <source>
        <dbReference type="Proteomes" id="UP000053257"/>
    </source>
</evidence>
<keyword evidence="2" id="KW-1185">Reference proteome</keyword>
<organism evidence="1 2">
    <name type="scientific">Phlebiopsis gigantea (strain 11061_1 CR5-6)</name>
    <name type="common">White-rot fungus</name>
    <name type="synonym">Peniophora gigantea</name>
    <dbReference type="NCBI Taxonomy" id="745531"/>
    <lineage>
        <taxon>Eukaryota</taxon>
        <taxon>Fungi</taxon>
        <taxon>Dikarya</taxon>
        <taxon>Basidiomycota</taxon>
        <taxon>Agaricomycotina</taxon>
        <taxon>Agaricomycetes</taxon>
        <taxon>Polyporales</taxon>
        <taxon>Phanerochaetaceae</taxon>
        <taxon>Phlebiopsis</taxon>
    </lineage>
</organism>
<dbReference type="Proteomes" id="UP000053257">
    <property type="component" value="Unassembled WGS sequence"/>
</dbReference>
<gene>
    <name evidence="1" type="ORF">PHLGIDRAFT_12581</name>
</gene>
<dbReference type="AlphaFoldDB" id="A0A0C3PNP7"/>
<accession>A0A0C3PNP7</accession>
<proteinExistence type="predicted"/>
<name>A0A0C3PNP7_PHLG1</name>
<reference evidence="1 2" key="1">
    <citation type="journal article" date="2014" name="PLoS Genet.">
        <title>Analysis of the Phlebiopsis gigantea genome, transcriptome and secretome provides insight into its pioneer colonization strategies of wood.</title>
        <authorList>
            <person name="Hori C."/>
            <person name="Ishida T."/>
            <person name="Igarashi K."/>
            <person name="Samejima M."/>
            <person name="Suzuki H."/>
            <person name="Master E."/>
            <person name="Ferreira P."/>
            <person name="Ruiz-Duenas F.J."/>
            <person name="Held B."/>
            <person name="Canessa P."/>
            <person name="Larrondo L.F."/>
            <person name="Schmoll M."/>
            <person name="Druzhinina I.S."/>
            <person name="Kubicek C.P."/>
            <person name="Gaskell J.A."/>
            <person name="Kersten P."/>
            <person name="St John F."/>
            <person name="Glasner J."/>
            <person name="Sabat G."/>
            <person name="Splinter BonDurant S."/>
            <person name="Syed K."/>
            <person name="Yadav J."/>
            <person name="Mgbeahuruike A.C."/>
            <person name="Kovalchuk A."/>
            <person name="Asiegbu F.O."/>
            <person name="Lackner G."/>
            <person name="Hoffmeister D."/>
            <person name="Rencoret J."/>
            <person name="Gutierrez A."/>
            <person name="Sun H."/>
            <person name="Lindquist E."/>
            <person name="Barry K."/>
            <person name="Riley R."/>
            <person name="Grigoriev I.V."/>
            <person name="Henrissat B."/>
            <person name="Kues U."/>
            <person name="Berka R.M."/>
            <person name="Martinez A.T."/>
            <person name="Covert S.F."/>
            <person name="Blanchette R.A."/>
            <person name="Cullen D."/>
        </authorList>
    </citation>
    <scope>NUCLEOTIDE SEQUENCE [LARGE SCALE GENOMIC DNA]</scope>
    <source>
        <strain evidence="1 2">11061_1 CR5-6</strain>
    </source>
</reference>
<dbReference type="EMBL" id="KN840479">
    <property type="protein sequence ID" value="KIP08463.1"/>
    <property type="molecule type" value="Genomic_DNA"/>
</dbReference>
<dbReference type="HOGENOM" id="CLU_1378586_0_0_1"/>
<evidence type="ECO:0000313" key="1">
    <source>
        <dbReference type="EMBL" id="KIP08463.1"/>
    </source>
</evidence>